<keyword evidence="1 4" id="KW-0812">Transmembrane</keyword>
<dbReference type="Proteomes" id="UP001176883">
    <property type="component" value="Unassembled WGS sequence"/>
</dbReference>
<keyword evidence="6" id="KW-1185">Reference proteome</keyword>
<feature type="transmembrane region" description="Helical" evidence="4">
    <location>
        <begin position="353"/>
        <end position="369"/>
    </location>
</feature>
<keyword evidence="3 4" id="KW-0472">Membrane</keyword>
<keyword evidence="2 4" id="KW-1133">Transmembrane helix</keyword>
<evidence type="ECO:0000313" key="5">
    <source>
        <dbReference type="EMBL" id="MDO5970500.1"/>
    </source>
</evidence>
<dbReference type="PANTHER" id="PTHR23521:SF2">
    <property type="entry name" value="TRANSPORTER MFS SUPERFAMILY"/>
    <property type="match status" value="1"/>
</dbReference>
<feature type="transmembrane region" description="Helical" evidence="4">
    <location>
        <begin position="92"/>
        <end position="117"/>
    </location>
</feature>
<gene>
    <name evidence="5" type="ORF">Q4Q35_11850</name>
</gene>
<feature type="transmembrane region" description="Helical" evidence="4">
    <location>
        <begin position="288"/>
        <end position="310"/>
    </location>
</feature>
<dbReference type="Pfam" id="PF07690">
    <property type="entry name" value="MFS_1"/>
    <property type="match status" value="1"/>
</dbReference>
<feature type="transmembrane region" description="Helical" evidence="4">
    <location>
        <begin position="39"/>
        <end position="56"/>
    </location>
</feature>
<evidence type="ECO:0000256" key="2">
    <source>
        <dbReference type="ARBA" id="ARBA00022989"/>
    </source>
</evidence>
<sequence>MKKIIPFLIIIATLCIQVSSGINYIIFPLTIQVQGYSKTLIGLAMSCEILATIILFKHISVVVKRLGVVQTVIGASIIRGVVIYILGFNEYLAFWFMGIFTYGLSTSMVLVVVQTWLNLAETGKLKGLFIGLYSSSLSLGIALGPILLQFIPSRTSQFVINAMITLFPCAILATVFKYRPTLTSNKTVRIGFIFKHAKIIMLSALVGGVCFFGLPSFLTLYGIANDLSPNEAALLLTMFMIGSVSIGAFISSLSAFIDRILIIYICVCFSVVCAVFLSLAVYAHLGVALTLLVIWGGSMGGIYATGLAYIGQVFRKEDQISANTSFVLMDALGGFLGLFVIGTSMDFIGDEGLTYTIVIASTCYLIFITKRLTAKL</sequence>
<organism evidence="5 6">
    <name type="scientific">Flavivirga aquimarina</name>
    <dbReference type="NCBI Taxonomy" id="2027862"/>
    <lineage>
        <taxon>Bacteria</taxon>
        <taxon>Pseudomonadati</taxon>
        <taxon>Bacteroidota</taxon>
        <taxon>Flavobacteriia</taxon>
        <taxon>Flavobacteriales</taxon>
        <taxon>Flavobacteriaceae</taxon>
        <taxon>Flavivirga</taxon>
    </lineage>
</organism>
<feature type="transmembrane region" description="Helical" evidence="4">
    <location>
        <begin position="233"/>
        <end position="253"/>
    </location>
</feature>
<feature type="transmembrane region" description="Helical" evidence="4">
    <location>
        <begin position="260"/>
        <end position="282"/>
    </location>
</feature>
<protein>
    <submittedName>
        <fullName evidence="5">MFS transporter</fullName>
    </submittedName>
</protein>
<dbReference type="InterPro" id="IPR011701">
    <property type="entry name" value="MFS"/>
</dbReference>
<feature type="transmembrane region" description="Helical" evidence="4">
    <location>
        <begin position="158"/>
        <end position="178"/>
    </location>
</feature>
<feature type="transmembrane region" description="Helical" evidence="4">
    <location>
        <begin position="7"/>
        <end position="27"/>
    </location>
</feature>
<feature type="transmembrane region" description="Helical" evidence="4">
    <location>
        <begin position="129"/>
        <end position="152"/>
    </location>
</feature>
<accession>A0ABT8WBK2</accession>
<evidence type="ECO:0000256" key="3">
    <source>
        <dbReference type="ARBA" id="ARBA00023136"/>
    </source>
</evidence>
<dbReference type="InterPro" id="IPR036259">
    <property type="entry name" value="MFS_trans_sf"/>
</dbReference>
<feature type="transmembrane region" description="Helical" evidence="4">
    <location>
        <begin position="199"/>
        <end position="221"/>
    </location>
</feature>
<dbReference type="EMBL" id="JAUOEK010000120">
    <property type="protein sequence ID" value="MDO5970500.1"/>
    <property type="molecule type" value="Genomic_DNA"/>
</dbReference>
<evidence type="ECO:0000256" key="1">
    <source>
        <dbReference type="ARBA" id="ARBA00022692"/>
    </source>
</evidence>
<feature type="transmembrane region" description="Helical" evidence="4">
    <location>
        <begin position="68"/>
        <end position="86"/>
    </location>
</feature>
<name>A0ABT8WBK2_9FLAO</name>
<feature type="transmembrane region" description="Helical" evidence="4">
    <location>
        <begin position="322"/>
        <end position="341"/>
    </location>
</feature>
<proteinExistence type="predicted"/>
<evidence type="ECO:0000256" key="4">
    <source>
        <dbReference type="SAM" id="Phobius"/>
    </source>
</evidence>
<comment type="caution">
    <text evidence="5">The sequence shown here is derived from an EMBL/GenBank/DDBJ whole genome shotgun (WGS) entry which is preliminary data.</text>
</comment>
<dbReference type="Gene3D" id="1.20.1250.20">
    <property type="entry name" value="MFS general substrate transporter like domains"/>
    <property type="match status" value="2"/>
</dbReference>
<dbReference type="SUPFAM" id="SSF103473">
    <property type="entry name" value="MFS general substrate transporter"/>
    <property type="match status" value="1"/>
</dbReference>
<evidence type="ECO:0000313" key="6">
    <source>
        <dbReference type="Proteomes" id="UP001176883"/>
    </source>
</evidence>
<dbReference type="RefSeq" id="WP_303278188.1">
    <property type="nucleotide sequence ID" value="NZ_JAUOEK010000120.1"/>
</dbReference>
<dbReference type="PANTHER" id="PTHR23521">
    <property type="entry name" value="TRANSPORTER MFS SUPERFAMILY"/>
    <property type="match status" value="1"/>
</dbReference>
<reference evidence="5" key="1">
    <citation type="submission" date="2023-07" db="EMBL/GenBank/DDBJ databases">
        <title>Two novel species in the genus Flavivirga.</title>
        <authorList>
            <person name="Kwon K."/>
        </authorList>
    </citation>
    <scope>NUCLEOTIDE SEQUENCE</scope>
    <source>
        <strain evidence="5">KCTC 52353</strain>
    </source>
</reference>